<evidence type="ECO:0000313" key="3">
    <source>
        <dbReference type="Proteomes" id="UP000664203"/>
    </source>
</evidence>
<accession>A0A8H3IDI5</accession>
<comment type="caution">
    <text evidence="2">The sequence shown here is derived from an EMBL/GenBank/DDBJ whole genome shotgun (WGS) entry which is preliminary data.</text>
</comment>
<dbReference type="Proteomes" id="UP000664203">
    <property type="component" value="Unassembled WGS sequence"/>
</dbReference>
<feature type="signal peptide" evidence="1">
    <location>
        <begin position="1"/>
        <end position="28"/>
    </location>
</feature>
<keyword evidence="1" id="KW-0732">Signal</keyword>
<organism evidence="2 3">
    <name type="scientific">Alectoria fallacina</name>
    <dbReference type="NCBI Taxonomy" id="1903189"/>
    <lineage>
        <taxon>Eukaryota</taxon>
        <taxon>Fungi</taxon>
        <taxon>Dikarya</taxon>
        <taxon>Ascomycota</taxon>
        <taxon>Pezizomycotina</taxon>
        <taxon>Lecanoromycetes</taxon>
        <taxon>OSLEUM clade</taxon>
        <taxon>Lecanoromycetidae</taxon>
        <taxon>Lecanorales</taxon>
        <taxon>Lecanorineae</taxon>
        <taxon>Parmeliaceae</taxon>
        <taxon>Alectoria</taxon>
    </lineage>
</organism>
<reference evidence="2" key="1">
    <citation type="submission" date="2021-03" db="EMBL/GenBank/DDBJ databases">
        <authorList>
            <person name="Tagirdzhanova G."/>
        </authorList>
    </citation>
    <scope>NUCLEOTIDE SEQUENCE</scope>
</reference>
<keyword evidence="3" id="KW-1185">Reference proteome</keyword>
<proteinExistence type="predicted"/>
<dbReference type="EMBL" id="CAJPDR010000073">
    <property type="protein sequence ID" value="CAF9914498.1"/>
    <property type="molecule type" value="Genomic_DNA"/>
</dbReference>
<name>A0A8H3IDI5_9LECA</name>
<gene>
    <name evidence="2" type="ORF">ALECFALPRED_009608</name>
</gene>
<protein>
    <submittedName>
        <fullName evidence="2">Uncharacterized protein</fullName>
    </submittedName>
</protein>
<feature type="chain" id="PRO_5034126882" evidence="1">
    <location>
        <begin position="29"/>
        <end position="279"/>
    </location>
</feature>
<dbReference type="OrthoDB" id="5407187at2759"/>
<evidence type="ECO:0000313" key="2">
    <source>
        <dbReference type="EMBL" id="CAF9914498.1"/>
    </source>
</evidence>
<sequence length="279" mass="30023">MGANVRAPSLRLAVLAVVFLSSSAGILALPALPLSLSLSPVQVNTSSHLVPPNPSPPQEPTCPSTKQWIVTIGHPSYDDCDYILSNLYPKDPLSKPVLRNFYVKPADISHTMSNFKLPYEQSHGTCNIQLLLATDFNNVPRDEATWNDLRGATRTIFRSCIRGNGSGGVVPRNGVVPNLSTHTRHHTIRYLTSDLGKHGNIEIVVYGNDSIFAKNQILKNSSDQLARSIAAQELLELMNIVIVPVPHQTELGSGNLANQTASASMASIVATAGSLVETS</sequence>
<evidence type="ECO:0000256" key="1">
    <source>
        <dbReference type="SAM" id="SignalP"/>
    </source>
</evidence>
<dbReference type="AlphaFoldDB" id="A0A8H3IDI5"/>